<proteinExistence type="predicted"/>
<gene>
    <name evidence="3" type="ORF">AB6713_09425</name>
</gene>
<evidence type="ECO:0000313" key="3">
    <source>
        <dbReference type="EMBL" id="MEZ0474838.1"/>
    </source>
</evidence>
<dbReference type="EMBL" id="JBFWIC010000010">
    <property type="protein sequence ID" value="MEZ0474838.1"/>
    <property type="molecule type" value="Genomic_DNA"/>
</dbReference>
<feature type="region of interest" description="Disordered" evidence="1">
    <location>
        <begin position="1"/>
        <end position="21"/>
    </location>
</feature>
<dbReference type="Pfam" id="PF22599">
    <property type="entry name" value="SecDF_P1_head"/>
    <property type="match status" value="1"/>
</dbReference>
<evidence type="ECO:0000256" key="1">
    <source>
        <dbReference type="SAM" id="MobiDB-lite"/>
    </source>
</evidence>
<dbReference type="Gene3D" id="3.30.1360.200">
    <property type="match status" value="1"/>
</dbReference>
<accession>A0ABV4HQ30</accession>
<sequence length="209" mass="22122">MRASQALQETEKVPGTISHLSKPHRLFGGELPSLARRSRPSTVARDALAAMALVAVFAVAGCTHVNREEASVESEAMQPVRGDVAFHLAAEPGQPDAMTLPMLRQDDADTSVLALQPVPVVEGTQVASVDLGLEDGEFATLDLRLTGEGARRLRMATAENVGKRLAVVAGGRVISVATIMAEIPGGEVRISELDVSDAKKLYETMTLAE</sequence>
<dbReference type="Proteomes" id="UP001566331">
    <property type="component" value="Unassembled WGS sequence"/>
</dbReference>
<name>A0ABV4HQ30_9GAMM</name>
<reference evidence="3 4" key="1">
    <citation type="submission" date="2024-07" db="EMBL/GenBank/DDBJ databases">
        <title>Luteimonas salilacus sp. nov., isolated from the shore soil of Salt Lake in Tibet of China.</title>
        <authorList>
            <person name="Zhang X."/>
            <person name="Li A."/>
        </authorList>
    </citation>
    <scope>NUCLEOTIDE SEQUENCE [LARGE SCALE GENOMIC DNA]</scope>
    <source>
        <strain evidence="3 4">B3-2-R+30</strain>
    </source>
</reference>
<keyword evidence="4" id="KW-1185">Reference proteome</keyword>
<dbReference type="InterPro" id="IPR054384">
    <property type="entry name" value="SecDF_P1_head"/>
</dbReference>
<feature type="domain" description="SecDF P1 head subdomain" evidence="2">
    <location>
        <begin position="105"/>
        <end position="201"/>
    </location>
</feature>
<organism evidence="3 4">
    <name type="scientific">Luteimonas salinilitoris</name>
    <dbReference type="NCBI Taxonomy" id="3237697"/>
    <lineage>
        <taxon>Bacteria</taxon>
        <taxon>Pseudomonadati</taxon>
        <taxon>Pseudomonadota</taxon>
        <taxon>Gammaproteobacteria</taxon>
        <taxon>Lysobacterales</taxon>
        <taxon>Lysobacteraceae</taxon>
        <taxon>Luteimonas</taxon>
    </lineage>
</organism>
<evidence type="ECO:0000313" key="4">
    <source>
        <dbReference type="Proteomes" id="UP001566331"/>
    </source>
</evidence>
<protein>
    <recommendedName>
        <fullName evidence="2">SecDF P1 head subdomain domain-containing protein</fullName>
    </recommendedName>
</protein>
<dbReference type="RefSeq" id="WP_370564503.1">
    <property type="nucleotide sequence ID" value="NZ_JBFWIB010000008.1"/>
</dbReference>
<evidence type="ECO:0000259" key="2">
    <source>
        <dbReference type="Pfam" id="PF22599"/>
    </source>
</evidence>
<comment type="caution">
    <text evidence="3">The sequence shown here is derived from an EMBL/GenBank/DDBJ whole genome shotgun (WGS) entry which is preliminary data.</text>
</comment>